<dbReference type="Proteomes" id="UP000288716">
    <property type="component" value="Unassembled WGS sequence"/>
</dbReference>
<reference evidence="2 3" key="1">
    <citation type="journal article" date="2018" name="Gigascience">
        <title>Genomes of trombidid mites reveal novel predicted allergens and laterally-transferred genes associated with secondary metabolism.</title>
        <authorList>
            <person name="Dong X."/>
            <person name="Chaisiri K."/>
            <person name="Xia D."/>
            <person name="Armstrong S.D."/>
            <person name="Fang Y."/>
            <person name="Donnelly M.J."/>
            <person name="Kadowaki T."/>
            <person name="McGarry J.W."/>
            <person name="Darby A.C."/>
            <person name="Makepeace B.L."/>
        </authorList>
    </citation>
    <scope>NUCLEOTIDE SEQUENCE [LARGE SCALE GENOMIC DNA]</scope>
    <source>
        <strain evidence="2">UoL-UT</strain>
    </source>
</reference>
<dbReference type="EMBL" id="NCKV01002726">
    <property type="protein sequence ID" value="RWS26473.1"/>
    <property type="molecule type" value="Genomic_DNA"/>
</dbReference>
<name>A0A443SG24_9ACAR</name>
<protein>
    <submittedName>
        <fullName evidence="2">Uncharacterized protein</fullName>
    </submittedName>
</protein>
<comment type="caution">
    <text evidence="2">The sequence shown here is derived from an EMBL/GenBank/DDBJ whole genome shotgun (WGS) entry which is preliminary data.</text>
</comment>
<feature type="signal peptide" evidence="1">
    <location>
        <begin position="1"/>
        <end position="23"/>
    </location>
</feature>
<proteinExistence type="predicted"/>
<dbReference type="OrthoDB" id="10478705at2759"/>
<evidence type="ECO:0000256" key="1">
    <source>
        <dbReference type="SAM" id="SignalP"/>
    </source>
</evidence>
<sequence length="196" mass="22299">MQIFVFAFIVFTCLFSHLLVLLATNPVSAGVAASSTYSSLFRILAVIPNDKAPQISRELRQAVNQWQFVNHHEISVEKRHSRVNIPIQAHQPGYEENSLILTPIPIGNDTERLVDAMCELIEVHKPSLIFSMLDATKTYYLQMITKNGDVPLLTLSSEYKETSLFDSKNQVSFSYSSVFNHYLTYAFNSIQFTYSH</sequence>
<gene>
    <name evidence="2" type="ORF">B4U80_03289</name>
</gene>
<accession>A0A443SG24</accession>
<dbReference type="AlphaFoldDB" id="A0A443SG24"/>
<keyword evidence="1" id="KW-0732">Signal</keyword>
<dbReference type="VEuPathDB" id="VectorBase:LDEU005567"/>
<keyword evidence="3" id="KW-1185">Reference proteome</keyword>
<evidence type="ECO:0000313" key="3">
    <source>
        <dbReference type="Proteomes" id="UP000288716"/>
    </source>
</evidence>
<organism evidence="2 3">
    <name type="scientific">Leptotrombidium deliense</name>
    <dbReference type="NCBI Taxonomy" id="299467"/>
    <lineage>
        <taxon>Eukaryota</taxon>
        <taxon>Metazoa</taxon>
        <taxon>Ecdysozoa</taxon>
        <taxon>Arthropoda</taxon>
        <taxon>Chelicerata</taxon>
        <taxon>Arachnida</taxon>
        <taxon>Acari</taxon>
        <taxon>Acariformes</taxon>
        <taxon>Trombidiformes</taxon>
        <taxon>Prostigmata</taxon>
        <taxon>Anystina</taxon>
        <taxon>Parasitengona</taxon>
        <taxon>Trombiculoidea</taxon>
        <taxon>Trombiculidae</taxon>
        <taxon>Leptotrombidium</taxon>
    </lineage>
</organism>
<evidence type="ECO:0000313" key="2">
    <source>
        <dbReference type="EMBL" id="RWS26473.1"/>
    </source>
</evidence>
<feature type="chain" id="PRO_5019309948" evidence="1">
    <location>
        <begin position="24"/>
        <end position="196"/>
    </location>
</feature>